<name>A0A5N5HL57_9ROSA</name>
<reference evidence="1 2" key="1">
    <citation type="submission" date="2019-09" db="EMBL/GenBank/DDBJ databases">
        <authorList>
            <person name="Ou C."/>
        </authorList>
    </citation>
    <scope>NUCLEOTIDE SEQUENCE [LARGE SCALE GENOMIC DNA]</scope>
    <source>
        <strain evidence="1">S2</strain>
        <tissue evidence="1">Leaf</tissue>
    </source>
</reference>
<evidence type="ECO:0000313" key="2">
    <source>
        <dbReference type="Proteomes" id="UP000327157"/>
    </source>
</evidence>
<organism evidence="1 2">
    <name type="scientific">Pyrus ussuriensis x Pyrus communis</name>
    <dbReference type="NCBI Taxonomy" id="2448454"/>
    <lineage>
        <taxon>Eukaryota</taxon>
        <taxon>Viridiplantae</taxon>
        <taxon>Streptophyta</taxon>
        <taxon>Embryophyta</taxon>
        <taxon>Tracheophyta</taxon>
        <taxon>Spermatophyta</taxon>
        <taxon>Magnoliopsida</taxon>
        <taxon>eudicotyledons</taxon>
        <taxon>Gunneridae</taxon>
        <taxon>Pentapetalae</taxon>
        <taxon>rosids</taxon>
        <taxon>fabids</taxon>
        <taxon>Rosales</taxon>
        <taxon>Rosaceae</taxon>
        <taxon>Amygdaloideae</taxon>
        <taxon>Maleae</taxon>
        <taxon>Pyrus</taxon>
    </lineage>
</organism>
<sequence>MTSMGPYSGCDLDLIVHLIDMFQKVVVLVLEQGVLDMDEVPYLIHFSHANKYVIHFLFQYEEHGLLFSSSPLEGCLGSA</sequence>
<dbReference type="Proteomes" id="UP000327157">
    <property type="component" value="Chromosome 16"/>
</dbReference>
<evidence type="ECO:0000313" key="1">
    <source>
        <dbReference type="EMBL" id="KAB2626270.1"/>
    </source>
</evidence>
<proteinExistence type="predicted"/>
<protein>
    <submittedName>
        <fullName evidence="1">Uncharacterized protein</fullName>
    </submittedName>
</protein>
<reference evidence="2" key="2">
    <citation type="submission" date="2019-10" db="EMBL/GenBank/DDBJ databases">
        <title>A de novo genome assembly of a pear dwarfing rootstock.</title>
        <authorList>
            <person name="Wang F."/>
            <person name="Wang J."/>
            <person name="Li S."/>
            <person name="Zhang Y."/>
            <person name="Fang M."/>
            <person name="Ma L."/>
            <person name="Zhao Y."/>
            <person name="Jiang S."/>
        </authorList>
    </citation>
    <scope>NUCLEOTIDE SEQUENCE [LARGE SCALE GENOMIC DNA]</scope>
</reference>
<dbReference type="EMBL" id="SMOL01000160">
    <property type="protein sequence ID" value="KAB2626270.1"/>
    <property type="molecule type" value="Genomic_DNA"/>
</dbReference>
<comment type="caution">
    <text evidence="1">The sequence shown here is derived from an EMBL/GenBank/DDBJ whole genome shotgun (WGS) entry which is preliminary data.</text>
</comment>
<gene>
    <name evidence="1" type="ORF">D8674_017930</name>
</gene>
<dbReference type="AlphaFoldDB" id="A0A5N5HL57"/>
<reference evidence="1 2" key="3">
    <citation type="submission" date="2019-11" db="EMBL/GenBank/DDBJ databases">
        <title>A de novo genome assembly of a pear dwarfing rootstock.</title>
        <authorList>
            <person name="Wang F."/>
            <person name="Wang J."/>
            <person name="Li S."/>
            <person name="Zhang Y."/>
            <person name="Fang M."/>
            <person name="Ma L."/>
            <person name="Zhao Y."/>
            <person name="Jiang S."/>
        </authorList>
    </citation>
    <scope>NUCLEOTIDE SEQUENCE [LARGE SCALE GENOMIC DNA]</scope>
    <source>
        <strain evidence="1">S2</strain>
        <tissue evidence="1">Leaf</tissue>
    </source>
</reference>
<accession>A0A5N5HL57</accession>
<keyword evidence="2" id="KW-1185">Reference proteome</keyword>